<keyword evidence="3" id="KW-0732">Signal</keyword>
<dbReference type="InterPro" id="IPR006059">
    <property type="entry name" value="SBP"/>
</dbReference>
<comment type="similarity">
    <text evidence="1">Belongs to the bacterial solute-binding protein 1 family.</text>
</comment>
<protein>
    <submittedName>
        <fullName evidence="4">Putative ABC transporter-binding protein</fullName>
    </submittedName>
</protein>
<evidence type="ECO:0000313" key="4">
    <source>
        <dbReference type="EMBL" id="CEA09518.1"/>
    </source>
</evidence>
<dbReference type="PANTHER" id="PTHR43649:SF34">
    <property type="entry name" value="ABC TRANSPORTER PERIPLASMIC-BINDING PROTEIN YCJN-RELATED"/>
    <property type="match status" value="1"/>
</dbReference>
<name>A0A078MQM1_9MICC</name>
<proteinExistence type="inferred from homology"/>
<dbReference type="Gene3D" id="3.40.190.10">
    <property type="entry name" value="Periplasmic binding protein-like II"/>
    <property type="match status" value="2"/>
</dbReference>
<sequence>MAHKRSLRTAAVLGTAGLLLGTAGCSPPGNEDPVAGQSTAEPTSPVTITWQASPFGNRADDARVWLVEQFEAEHPNIVVEVISAPTNTDTNRASLATQIMGGASTPDVYNGDISWAAQLADAGLALPIDSYLPENWFEGFDEAIVAGASYEGQVYGMPLTLDQAFLYYRTDLLEKHGLPVPTTWQQVADQARQLQDAGEVSDGIAWPGASYEGLTAVTNEFVAAAGGSLVAEDLSGPATDSPQAAEAVDFMRGLIEDGVSSRGVPTYQEPQALQTFTNGDAAFLRNWAYAYASAENPESSAVAGNVGVTAMPAFGDNAVRASTVGGWNVYINPHTEQLGASLAFLTWLTSAETQQQLAERSTVVPALDAVRTSPEVQELSPVIAASVDNDLVPRPTASPYYAQISQSVYGNVNGVLAGSTPAADGLAAVTRGIRSALDGRSL</sequence>
<dbReference type="PATRIC" id="fig|1461584.3.peg.2864"/>
<dbReference type="PANTHER" id="PTHR43649">
    <property type="entry name" value="ARABINOSE-BINDING PROTEIN-RELATED"/>
    <property type="match status" value="1"/>
</dbReference>
<dbReference type="EMBL" id="LN483072">
    <property type="protein sequence ID" value="CEA09518.1"/>
    <property type="molecule type" value="Genomic_DNA"/>
</dbReference>
<evidence type="ECO:0000256" key="1">
    <source>
        <dbReference type="ARBA" id="ARBA00008520"/>
    </source>
</evidence>
<evidence type="ECO:0000256" key="3">
    <source>
        <dbReference type="ARBA" id="ARBA00022729"/>
    </source>
</evidence>
<organism evidence="4">
    <name type="scientific">Arthrobacter saudimassiliensis</name>
    <dbReference type="NCBI Taxonomy" id="1461584"/>
    <lineage>
        <taxon>Bacteria</taxon>
        <taxon>Bacillati</taxon>
        <taxon>Actinomycetota</taxon>
        <taxon>Actinomycetes</taxon>
        <taxon>Micrococcales</taxon>
        <taxon>Micrococcaceae</taxon>
        <taxon>Arthrobacter</taxon>
    </lineage>
</organism>
<accession>A0A078MQM1</accession>
<dbReference type="CDD" id="cd14750">
    <property type="entry name" value="PBP2_TMBP"/>
    <property type="match status" value="1"/>
</dbReference>
<dbReference type="PROSITE" id="PS51257">
    <property type="entry name" value="PROKAR_LIPOPROTEIN"/>
    <property type="match status" value="1"/>
</dbReference>
<dbReference type="SUPFAM" id="SSF53850">
    <property type="entry name" value="Periplasmic binding protein-like II"/>
    <property type="match status" value="1"/>
</dbReference>
<evidence type="ECO:0000256" key="2">
    <source>
        <dbReference type="ARBA" id="ARBA00022448"/>
    </source>
</evidence>
<keyword evidence="2" id="KW-0813">Transport</keyword>
<gene>
    <name evidence="4" type="ORF">BN1051_02888</name>
</gene>
<dbReference type="AlphaFoldDB" id="A0A078MQM1"/>
<reference evidence="4" key="1">
    <citation type="submission" date="2014-07" db="EMBL/GenBank/DDBJ databases">
        <authorList>
            <person name="Urmite Genomes Urmite Genomes"/>
        </authorList>
    </citation>
    <scope>NUCLEOTIDE SEQUENCE</scope>
    <source>
        <strain evidence="4">11W110_air</strain>
    </source>
</reference>
<dbReference type="InterPro" id="IPR050490">
    <property type="entry name" value="Bact_solute-bd_prot1"/>
</dbReference>
<dbReference type="Pfam" id="PF01547">
    <property type="entry name" value="SBP_bac_1"/>
    <property type="match status" value="1"/>
</dbReference>